<dbReference type="EMBL" id="CAJOBO010001362">
    <property type="protein sequence ID" value="CAF4369760.1"/>
    <property type="molecule type" value="Genomic_DNA"/>
</dbReference>
<evidence type="ECO:0000313" key="1">
    <source>
        <dbReference type="EMBL" id="CAF3285227.1"/>
    </source>
</evidence>
<dbReference type="PROSITE" id="PS51257">
    <property type="entry name" value="PROKAR_LIPOPROTEIN"/>
    <property type="match status" value="1"/>
</dbReference>
<proteinExistence type="predicted"/>
<evidence type="ECO:0000313" key="3">
    <source>
        <dbReference type="EMBL" id="CAF4369760.1"/>
    </source>
</evidence>
<organism evidence="4 7">
    <name type="scientific">Rotaria socialis</name>
    <dbReference type="NCBI Taxonomy" id="392032"/>
    <lineage>
        <taxon>Eukaryota</taxon>
        <taxon>Metazoa</taxon>
        <taxon>Spiralia</taxon>
        <taxon>Gnathifera</taxon>
        <taxon>Rotifera</taxon>
        <taxon>Eurotatoria</taxon>
        <taxon>Bdelloidea</taxon>
        <taxon>Philodinida</taxon>
        <taxon>Philodinidae</taxon>
        <taxon>Rotaria</taxon>
    </lineage>
</organism>
<dbReference type="AlphaFoldDB" id="A0A820UCJ1"/>
<evidence type="ECO:0000313" key="6">
    <source>
        <dbReference type="EMBL" id="CAF4685780.1"/>
    </source>
</evidence>
<dbReference type="EMBL" id="CAJNYD010000668">
    <property type="protein sequence ID" value="CAF3285227.1"/>
    <property type="molecule type" value="Genomic_DNA"/>
</dbReference>
<dbReference type="Proteomes" id="UP000663833">
    <property type="component" value="Unassembled WGS sequence"/>
</dbReference>
<sequence length="104" mass="11560">MVERTDSQVLAGIGLSTEFLLIVYTITNNLTSLACHIQGLSLTRGILAQSIAMPFITSQVRDIFKWKKQINPTTNVETVLEPKVVTHVTTIHDLKISTCMLIFS</sequence>
<evidence type="ECO:0000313" key="4">
    <source>
        <dbReference type="EMBL" id="CAF4481822.1"/>
    </source>
</evidence>
<dbReference type="Proteomes" id="UP000663851">
    <property type="component" value="Unassembled WGS sequence"/>
</dbReference>
<protein>
    <submittedName>
        <fullName evidence="4">Uncharacterized protein</fullName>
    </submittedName>
</protein>
<dbReference type="OrthoDB" id="10040051at2759"/>
<dbReference type="EMBL" id="CAJNXB010002897">
    <property type="protein sequence ID" value="CAF3286167.1"/>
    <property type="molecule type" value="Genomic_DNA"/>
</dbReference>
<accession>A0A820UCJ1</accession>
<comment type="caution">
    <text evidence="4">The sequence shown here is derived from an EMBL/GenBank/DDBJ whole genome shotgun (WGS) entry which is preliminary data.</text>
</comment>
<evidence type="ECO:0000313" key="2">
    <source>
        <dbReference type="EMBL" id="CAF3286167.1"/>
    </source>
</evidence>
<dbReference type="Proteomes" id="UP000663873">
    <property type="component" value="Unassembled WGS sequence"/>
</dbReference>
<gene>
    <name evidence="3" type="ORF">HFQ381_LOCUS17973</name>
    <name evidence="1" type="ORF">LUA448_LOCUS6813</name>
    <name evidence="6" type="ORF">QYT958_LOCUS16898</name>
    <name evidence="2" type="ORF">TIS948_LOCUS17205</name>
    <name evidence="5" type="ORF">TOA249_LOCUS3666</name>
    <name evidence="4" type="ORF">UJA718_LOCUS24990</name>
</gene>
<dbReference type="Proteomes" id="UP000663848">
    <property type="component" value="Unassembled WGS sequence"/>
</dbReference>
<keyword evidence="7" id="KW-1185">Reference proteome</keyword>
<reference evidence="4" key="1">
    <citation type="submission" date="2021-02" db="EMBL/GenBank/DDBJ databases">
        <authorList>
            <person name="Nowell W R."/>
        </authorList>
    </citation>
    <scope>NUCLEOTIDE SEQUENCE</scope>
</reference>
<name>A0A820UCJ1_9BILA</name>
<evidence type="ECO:0000313" key="7">
    <source>
        <dbReference type="Proteomes" id="UP000663873"/>
    </source>
</evidence>
<dbReference type="Proteomes" id="UP000663838">
    <property type="component" value="Unassembled WGS sequence"/>
</dbReference>
<dbReference type="Proteomes" id="UP000663825">
    <property type="component" value="Unassembled WGS sequence"/>
</dbReference>
<dbReference type="EMBL" id="CAJOBS010000131">
    <property type="protein sequence ID" value="CAF4503750.1"/>
    <property type="molecule type" value="Genomic_DNA"/>
</dbReference>
<dbReference type="EMBL" id="CAJOBP010005955">
    <property type="protein sequence ID" value="CAF4481822.1"/>
    <property type="molecule type" value="Genomic_DNA"/>
</dbReference>
<evidence type="ECO:0000313" key="5">
    <source>
        <dbReference type="EMBL" id="CAF4503750.1"/>
    </source>
</evidence>
<dbReference type="EMBL" id="CAJOBR010002496">
    <property type="protein sequence ID" value="CAF4685780.1"/>
    <property type="molecule type" value="Genomic_DNA"/>
</dbReference>